<name>A0A0G1BEG6_9BACT</name>
<dbReference type="InterPro" id="IPR036291">
    <property type="entry name" value="NAD(P)-bd_dom_sf"/>
</dbReference>
<organism evidence="1 2">
    <name type="scientific">Candidatus Magasanikbacteria bacterium GW2011_GWE2_42_7</name>
    <dbReference type="NCBI Taxonomy" id="1619052"/>
    <lineage>
        <taxon>Bacteria</taxon>
        <taxon>Candidatus Magasanikiibacteriota</taxon>
    </lineage>
</organism>
<dbReference type="AlphaFoldDB" id="A0A0G1BEG6"/>
<dbReference type="SUPFAM" id="SSF51735">
    <property type="entry name" value="NAD(P)-binding Rossmann-fold domains"/>
    <property type="match status" value="1"/>
</dbReference>
<reference evidence="1 2" key="1">
    <citation type="journal article" date="2015" name="Nature">
        <title>rRNA introns, odd ribosomes, and small enigmatic genomes across a large radiation of phyla.</title>
        <authorList>
            <person name="Brown C.T."/>
            <person name="Hug L.A."/>
            <person name="Thomas B.C."/>
            <person name="Sharon I."/>
            <person name="Castelle C.J."/>
            <person name="Singh A."/>
            <person name="Wilkins M.J."/>
            <person name="Williams K.H."/>
            <person name="Banfield J.F."/>
        </authorList>
    </citation>
    <scope>NUCLEOTIDE SEQUENCE [LARGE SCALE GENOMIC DNA]</scope>
</reference>
<accession>A0A0G1BEG6</accession>
<evidence type="ECO:0000313" key="2">
    <source>
        <dbReference type="Proteomes" id="UP000033867"/>
    </source>
</evidence>
<sequence>MDTKSASAVQTPAIAGRVSRGSYAPTVSCCREKIDEAVVFMAHGLTPDALSTEQITPVLQSHGSRWATSDDLKPGGELPPVVEWFNCPVVFGDRRVELRFRIAPIFGLSLYQGLRHGAGDQLYSWFAEDATQQIDDAHQLSRDGVPVQLGWGAYSKLVTEHGKRFLREHIDVVLRRPWLGSSHGDNGTVHFITEGMHRAGIPPCSTIAIIGSLGAIGSGLTLSLRQFAPKKVVLVVRPGTEAHRIKEFIPVVKWHLDETTEVVVHEDMTKAAIEHDAHVVLLATNGKEKLQSHHLPHGCMVFDTTTPSATQDGPWLEREIYVVRAGCAKVPTRLFPEGFGRDHKGQIVWDRGAGGHKVIWGCTAECIARALTGKRGHVAGSRLQPEDVVADAAMFHQLGFEPQPAELPDGRVVPWSELTAFSETVLSKYVR</sequence>
<dbReference type="Proteomes" id="UP000033867">
    <property type="component" value="Unassembled WGS sequence"/>
</dbReference>
<proteinExistence type="predicted"/>
<evidence type="ECO:0008006" key="3">
    <source>
        <dbReference type="Google" id="ProtNLM"/>
    </source>
</evidence>
<protein>
    <recommendedName>
        <fullName evidence="3">Quinate/shikimate 5-dehydrogenase/glutamyl-tRNA reductase domain-containing protein</fullName>
    </recommendedName>
</protein>
<dbReference type="EMBL" id="LCEK01000022">
    <property type="protein sequence ID" value="KKS71677.1"/>
    <property type="molecule type" value="Genomic_DNA"/>
</dbReference>
<comment type="caution">
    <text evidence="1">The sequence shown here is derived from an EMBL/GenBank/DDBJ whole genome shotgun (WGS) entry which is preliminary data.</text>
</comment>
<evidence type="ECO:0000313" key="1">
    <source>
        <dbReference type="EMBL" id="KKS71677.1"/>
    </source>
</evidence>
<gene>
    <name evidence="1" type="ORF">UV42_C0022G0007</name>
</gene>